<keyword evidence="1" id="KW-0479">Metal-binding</keyword>
<organism evidence="7 8">
    <name type="scientific">Vitis vinifera</name>
    <name type="common">Grape</name>
    <dbReference type="NCBI Taxonomy" id="29760"/>
    <lineage>
        <taxon>Eukaryota</taxon>
        <taxon>Viridiplantae</taxon>
        <taxon>Streptophyta</taxon>
        <taxon>Embryophyta</taxon>
        <taxon>Tracheophyta</taxon>
        <taxon>Spermatophyta</taxon>
        <taxon>Magnoliopsida</taxon>
        <taxon>eudicotyledons</taxon>
        <taxon>Gunneridae</taxon>
        <taxon>Pentapetalae</taxon>
        <taxon>rosids</taxon>
        <taxon>Vitales</taxon>
        <taxon>Vitaceae</taxon>
        <taxon>Viteae</taxon>
        <taxon>Vitis</taxon>
    </lineage>
</organism>
<dbReference type="Pfam" id="PF04434">
    <property type="entry name" value="SWIM"/>
    <property type="match status" value="1"/>
</dbReference>
<feature type="domain" description="SWIM-type" evidence="6">
    <location>
        <begin position="240"/>
        <end position="272"/>
    </location>
</feature>
<sequence length="371" mass="43026">MGCRPVLAIDSCHLSGPYKGALLFAIVYDADDGMFPLALGVVGSENYEDWYWFLEKLKGILDGQEVIIILDRHQGILCSVSELFGVENHAYCYRHVKQNFSSFFNRQNIRGKKWKEDALLLLDNIAYARLDIDYNEAFEKLVHFNGDLARWVAENSPKHWAMSKFLKKCWDKMTTNIAESFNAWLREERHQTIYTLLLMHMDKLVAMLDTYMRGTDKWKSMVGPKTKEKLMLNIMRSAPITVMPYLDKCTCLTWQMSGLPCPHVCAVIRTLRHDVYDYIDPCFKVSTQHLIYSGQFQPLPTHNMPKVCEARTLQDGQGNVFPSLQPSQVRRPPGRPRQRRIESQFSHKRAIHYYRCNGIGHNRSKCNNPLP</sequence>
<evidence type="ECO:0000256" key="3">
    <source>
        <dbReference type="ARBA" id="ARBA00022833"/>
    </source>
</evidence>
<dbReference type="EMBL" id="QGNW01000001">
    <property type="protein sequence ID" value="RVX23183.1"/>
    <property type="molecule type" value="Genomic_DNA"/>
</dbReference>
<dbReference type="SMART" id="SM00575">
    <property type="entry name" value="ZnF_PMZ"/>
    <property type="match status" value="1"/>
</dbReference>
<dbReference type="InterPro" id="IPR007527">
    <property type="entry name" value="Znf_SWIM"/>
</dbReference>
<dbReference type="InterPro" id="IPR006564">
    <property type="entry name" value="Znf_PMZ"/>
</dbReference>
<accession>A0A438KPQ1</accession>
<dbReference type="AlphaFoldDB" id="A0A438KPQ1"/>
<feature type="region of interest" description="Disordered" evidence="5">
    <location>
        <begin position="319"/>
        <end position="342"/>
    </location>
</feature>
<keyword evidence="3" id="KW-0862">Zinc</keyword>
<gene>
    <name evidence="7" type="ORF">CK203_000836</name>
</gene>
<dbReference type="PANTHER" id="PTHR31973:SF195">
    <property type="entry name" value="MUDR FAMILY TRANSPOSASE"/>
    <property type="match status" value="1"/>
</dbReference>
<name>A0A438KPQ1_VITVI</name>
<keyword evidence="2 4" id="KW-0863">Zinc-finger</keyword>
<evidence type="ECO:0000256" key="4">
    <source>
        <dbReference type="PROSITE-ProRule" id="PRU00325"/>
    </source>
</evidence>
<evidence type="ECO:0000259" key="6">
    <source>
        <dbReference type="PROSITE" id="PS50966"/>
    </source>
</evidence>
<dbReference type="Pfam" id="PF10551">
    <property type="entry name" value="MULE"/>
    <property type="match status" value="1"/>
</dbReference>
<dbReference type="Proteomes" id="UP000288805">
    <property type="component" value="Unassembled WGS sequence"/>
</dbReference>
<evidence type="ECO:0000256" key="1">
    <source>
        <dbReference type="ARBA" id="ARBA00022723"/>
    </source>
</evidence>
<proteinExistence type="predicted"/>
<dbReference type="PANTHER" id="PTHR31973">
    <property type="entry name" value="POLYPROTEIN, PUTATIVE-RELATED"/>
    <property type="match status" value="1"/>
</dbReference>
<evidence type="ECO:0000256" key="5">
    <source>
        <dbReference type="SAM" id="MobiDB-lite"/>
    </source>
</evidence>
<dbReference type="InterPro" id="IPR018289">
    <property type="entry name" value="MULE_transposase_dom"/>
</dbReference>
<evidence type="ECO:0000313" key="7">
    <source>
        <dbReference type="EMBL" id="RVX23183.1"/>
    </source>
</evidence>
<evidence type="ECO:0000256" key="2">
    <source>
        <dbReference type="ARBA" id="ARBA00022771"/>
    </source>
</evidence>
<reference evidence="7 8" key="1">
    <citation type="journal article" date="2018" name="PLoS Genet.">
        <title>Population sequencing reveals clonal diversity and ancestral inbreeding in the grapevine cultivar Chardonnay.</title>
        <authorList>
            <person name="Roach M.J."/>
            <person name="Johnson D.L."/>
            <person name="Bohlmann J."/>
            <person name="van Vuuren H.J."/>
            <person name="Jones S.J."/>
            <person name="Pretorius I.S."/>
            <person name="Schmidt S.A."/>
            <person name="Borneman A.R."/>
        </authorList>
    </citation>
    <scope>NUCLEOTIDE SEQUENCE [LARGE SCALE GENOMIC DNA]</scope>
    <source>
        <strain evidence="8">cv. Chardonnay</strain>
        <tissue evidence="7">Leaf</tissue>
    </source>
</reference>
<protein>
    <recommendedName>
        <fullName evidence="6">SWIM-type domain-containing protein</fullName>
    </recommendedName>
</protein>
<dbReference type="PROSITE" id="PS50966">
    <property type="entry name" value="ZF_SWIM"/>
    <property type="match status" value="1"/>
</dbReference>
<comment type="caution">
    <text evidence="7">The sequence shown here is derived from an EMBL/GenBank/DDBJ whole genome shotgun (WGS) entry which is preliminary data.</text>
</comment>
<dbReference type="GO" id="GO:0008270">
    <property type="term" value="F:zinc ion binding"/>
    <property type="evidence" value="ECO:0007669"/>
    <property type="project" value="UniProtKB-KW"/>
</dbReference>
<evidence type="ECO:0000313" key="8">
    <source>
        <dbReference type="Proteomes" id="UP000288805"/>
    </source>
</evidence>